<dbReference type="InterPro" id="IPR013099">
    <property type="entry name" value="K_chnl_dom"/>
</dbReference>
<keyword evidence="7 11" id="KW-0472">Membrane</keyword>
<dbReference type="Pfam" id="PF13499">
    <property type="entry name" value="EF-hand_7"/>
    <property type="match status" value="1"/>
</dbReference>
<dbReference type="PRINTS" id="PR01333">
    <property type="entry name" value="2POREKCHANEL"/>
</dbReference>
<dbReference type="GO" id="GO:0005886">
    <property type="term" value="C:plasma membrane"/>
    <property type="evidence" value="ECO:0007669"/>
    <property type="project" value="TreeGrafter"/>
</dbReference>
<feature type="compositionally biased region" description="Basic and acidic residues" evidence="10">
    <location>
        <begin position="637"/>
        <end position="658"/>
    </location>
</feature>
<evidence type="ECO:0000256" key="6">
    <source>
        <dbReference type="ARBA" id="ARBA00023065"/>
    </source>
</evidence>
<dbReference type="GO" id="GO:0030322">
    <property type="term" value="P:stabilization of membrane potential"/>
    <property type="evidence" value="ECO:0007669"/>
    <property type="project" value="TreeGrafter"/>
</dbReference>
<sequence length="788" mass="88164">MSYEEAFKVLDKDGGGSISVTELKAALVNASSVEASEAEIKSLIDQVDANGDGELQLDEFQTFWKLFKASCEEAAEYKQRMADGTAEQAESAAKMKRAFQLARTEKSVHVDLGSLDPTTTDFESSFISSLSYKVVGDKAAISLLNRLSRPGETAETIRGKLAPLSRITLVGEAKMKAGIPPRAQFFAFAYPLDCLVADTPTLLRTIIGSVSRLDDETFFFFLLGGFCYFDKELQFVKANAISLKRSSAELTFDGPYTLRKNVAETLREANRFLPFSLGWLNTAGLQKVAWVNPSELPGGNALHETLAYPAGAFVYARRDGSAVFYRLVPPGLQSSSATERSLLWARGWAREHEGFHRLRTGFEEELAKSRRLRARMRQGQRGKFERWMRGYGILIALYYVFGCALFNYTEGLNTLEAAYFITQTVTTVGYGDLAPASWQGRLLCIFLMPVGTVLVMSGLFGPMWGLLYYLDLINATLMNACVTYAFLNALYMMMYTMLSIGYGDSDLVPRTDNEYVYFIFCMLILLTTLTVSLERVRLLLISRRIFLQDFCEALPNVMLREARRECRPNPTFTQDEFVLLVLEEHHVVDRDLINSIRKDFGRIENFGMGKIAVGIGNGEIEVGTVFEHLVSRGHILDSNRVDPTSTREDRNRKREAQRKAKSSTVFDRLTHRLDFLDRLSHHRQSQSAVVDDVLPDAVVDMSTPDMGYSEWFEDAQLHAEQLAAVQAELAEARAALAALEAQQHLVQQQHLEGSLNAGTSQLREAARAGTDDEFVTIGSKELESIETQ</sequence>
<feature type="transmembrane region" description="Helical" evidence="11">
    <location>
        <begin position="515"/>
        <end position="533"/>
    </location>
</feature>
<dbReference type="GO" id="GO:0005737">
    <property type="term" value="C:cytoplasm"/>
    <property type="evidence" value="ECO:0007669"/>
    <property type="project" value="UniProtKB-ARBA"/>
</dbReference>
<feature type="transmembrane region" description="Helical" evidence="11">
    <location>
        <begin position="482"/>
        <end position="503"/>
    </location>
</feature>
<evidence type="ECO:0000256" key="11">
    <source>
        <dbReference type="SAM" id="Phobius"/>
    </source>
</evidence>
<organism evidence="13 14">
    <name type="scientific">Chrysochromulina tobinii</name>
    <dbReference type="NCBI Taxonomy" id="1460289"/>
    <lineage>
        <taxon>Eukaryota</taxon>
        <taxon>Haptista</taxon>
        <taxon>Haptophyta</taxon>
        <taxon>Prymnesiophyceae</taxon>
        <taxon>Prymnesiales</taxon>
        <taxon>Chrysochromulinaceae</taxon>
        <taxon>Chrysochromulina</taxon>
    </lineage>
</organism>
<dbReference type="SUPFAM" id="SSF47473">
    <property type="entry name" value="EF-hand"/>
    <property type="match status" value="1"/>
</dbReference>
<keyword evidence="14" id="KW-1185">Reference proteome</keyword>
<keyword evidence="4" id="KW-0106">Calcium</keyword>
<feature type="region of interest" description="Disordered" evidence="10">
    <location>
        <begin position="637"/>
        <end position="662"/>
    </location>
</feature>
<dbReference type="CDD" id="cd00051">
    <property type="entry name" value="EFh"/>
    <property type="match status" value="1"/>
</dbReference>
<evidence type="ECO:0000256" key="10">
    <source>
        <dbReference type="SAM" id="MobiDB-lite"/>
    </source>
</evidence>
<dbReference type="InterPro" id="IPR002048">
    <property type="entry name" value="EF_hand_dom"/>
</dbReference>
<comment type="caution">
    <text evidence="13">The sequence shown here is derived from an EMBL/GenBank/DDBJ whole genome shotgun (WGS) entry which is preliminary data.</text>
</comment>
<keyword evidence="3 11" id="KW-0812">Transmembrane</keyword>
<protein>
    <submittedName>
        <fullName evidence="13">Calmodulin-like 5</fullName>
    </submittedName>
</protein>
<reference evidence="14" key="1">
    <citation type="journal article" date="2015" name="PLoS Genet.">
        <title>Genome Sequence and Transcriptome Analyses of Chrysochromulina tobin: Metabolic Tools for Enhanced Algal Fitness in the Prominent Order Prymnesiales (Haptophyceae).</title>
        <authorList>
            <person name="Hovde B.T."/>
            <person name="Deodato C.R."/>
            <person name="Hunsperger H.M."/>
            <person name="Ryken S.A."/>
            <person name="Yost W."/>
            <person name="Jha R.K."/>
            <person name="Patterson J."/>
            <person name="Monnat R.J. Jr."/>
            <person name="Barlow S.B."/>
            <person name="Starkenburg S.R."/>
            <person name="Cattolico R.A."/>
        </authorList>
    </citation>
    <scope>NUCLEOTIDE SEQUENCE</scope>
    <source>
        <strain evidence="14">CCMP291</strain>
    </source>
</reference>
<keyword evidence="6" id="KW-0406">Ion transport</keyword>
<gene>
    <name evidence="13" type="ORF">Ctob_013759</name>
</gene>
<evidence type="ECO:0000313" key="13">
    <source>
        <dbReference type="EMBL" id="KOO34776.1"/>
    </source>
</evidence>
<dbReference type="SUPFAM" id="SSF81324">
    <property type="entry name" value="Voltage-gated potassium channels"/>
    <property type="match status" value="2"/>
</dbReference>
<dbReference type="PROSITE" id="PS50222">
    <property type="entry name" value="EF_HAND_2"/>
    <property type="match status" value="2"/>
</dbReference>
<dbReference type="GO" id="GO:0005509">
    <property type="term" value="F:calcium ion binding"/>
    <property type="evidence" value="ECO:0007669"/>
    <property type="project" value="InterPro"/>
</dbReference>
<dbReference type="SMART" id="SM00054">
    <property type="entry name" value="EFh"/>
    <property type="match status" value="2"/>
</dbReference>
<dbReference type="Gene3D" id="1.10.238.10">
    <property type="entry name" value="EF-hand"/>
    <property type="match status" value="1"/>
</dbReference>
<feature type="domain" description="EF-hand" evidence="12">
    <location>
        <begin position="35"/>
        <end position="70"/>
    </location>
</feature>
<evidence type="ECO:0000256" key="4">
    <source>
        <dbReference type="ARBA" id="ARBA00022837"/>
    </source>
</evidence>
<keyword evidence="2" id="KW-0813">Transport</keyword>
<keyword evidence="8" id="KW-0407">Ion channel</keyword>
<dbReference type="Proteomes" id="UP000037460">
    <property type="component" value="Unassembled WGS sequence"/>
</dbReference>
<dbReference type="Pfam" id="PF07885">
    <property type="entry name" value="Ion_trans_2"/>
    <property type="match status" value="2"/>
</dbReference>
<dbReference type="Gene3D" id="1.10.287.70">
    <property type="match status" value="2"/>
</dbReference>
<comment type="subcellular location">
    <subcellularLocation>
        <location evidence="1">Membrane</location>
        <topology evidence="1">Multi-pass membrane protein</topology>
    </subcellularLocation>
</comment>
<dbReference type="GO" id="GO:0015271">
    <property type="term" value="F:outward rectifier potassium channel activity"/>
    <property type="evidence" value="ECO:0007669"/>
    <property type="project" value="TreeGrafter"/>
</dbReference>
<dbReference type="AlphaFoldDB" id="A0A0M0K7C3"/>
<feature type="non-terminal residue" evidence="13">
    <location>
        <position position="788"/>
    </location>
</feature>
<name>A0A0M0K7C3_9EUKA</name>
<accession>A0A0M0K7C3</accession>
<dbReference type="GO" id="GO:0022841">
    <property type="term" value="F:potassium ion leak channel activity"/>
    <property type="evidence" value="ECO:0007669"/>
    <property type="project" value="TreeGrafter"/>
</dbReference>
<dbReference type="OrthoDB" id="343296at2759"/>
<evidence type="ECO:0000256" key="2">
    <source>
        <dbReference type="ARBA" id="ARBA00022448"/>
    </source>
</evidence>
<feature type="transmembrane region" description="Helical" evidence="11">
    <location>
        <begin position="390"/>
        <end position="409"/>
    </location>
</feature>
<evidence type="ECO:0000256" key="5">
    <source>
        <dbReference type="ARBA" id="ARBA00022989"/>
    </source>
</evidence>
<proteinExistence type="predicted"/>
<keyword evidence="9" id="KW-0175">Coiled coil</keyword>
<dbReference type="InterPro" id="IPR011992">
    <property type="entry name" value="EF-hand-dom_pair"/>
</dbReference>
<dbReference type="PANTHER" id="PTHR11003:SF291">
    <property type="entry name" value="IP11374P"/>
    <property type="match status" value="1"/>
</dbReference>
<feature type="transmembrane region" description="Helical" evidence="11">
    <location>
        <begin position="445"/>
        <end position="470"/>
    </location>
</feature>
<evidence type="ECO:0000313" key="14">
    <source>
        <dbReference type="Proteomes" id="UP000037460"/>
    </source>
</evidence>
<evidence type="ECO:0000256" key="1">
    <source>
        <dbReference type="ARBA" id="ARBA00004141"/>
    </source>
</evidence>
<evidence type="ECO:0000256" key="7">
    <source>
        <dbReference type="ARBA" id="ARBA00023136"/>
    </source>
</evidence>
<evidence type="ECO:0000256" key="3">
    <source>
        <dbReference type="ARBA" id="ARBA00022692"/>
    </source>
</evidence>
<dbReference type="InterPro" id="IPR018247">
    <property type="entry name" value="EF_Hand_1_Ca_BS"/>
</dbReference>
<evidence type="ECO:0000256" key="8">
    <source>
        <dbReference type="ARBA" id="ARBA00023303"/>
    </source>
</evidence>
<keyword evidence="5 11" id="KW-1133">Transmembrane helix</keyword>
<feature type="coiled-coil region" evidence="9">
    <location>
        <begin position="715"/>
        <end position="749"/>
    </location>
</feature>
<dbReference type="EMBL" id="JWZX01001098">
    <property type="protein sequence ID" value="KOO34776.1"/>
    <property type="molecule type" value="Genomic_DNA"/>
</dbReference>
<dbReference type="PANTHER" id="PTHR11003">
    <property type="entry name" value="POTASSIUM CHANNEL, SUBFAMILY K"/>
    <property type="match status" value="1"/>
</dbReference>
<evidence type="ECO:0000259" key="12">
    <source>
        <dbReference type="PROSITE" id="PS50222"/>
    </source>
</evidence>
<evidence type="ECO:0000256" key="9">
    <source>
        <dbReference type="SAM" id="Coils"/>
    </source>
</evidence>
<feature type="domain" description="EF-hand" evidence="12">
    <location>
        <begin position="1"/>
        <end position="33"/>
    </location>
</feature>
<dbReference type="PROSITE" id="PS00018">
    <property type="entry name" value="EF_HAND_1"/>
    <property type="match status" value="2"/>
</dbReference>
<dbReference type="InterPro" id="IPR003280">
    <property type="entry name" value="2pore_dom_K_chnl"/>
</dbReference>